<keyword evidence="1" id="KW-0732">Signal</keyword>
<name>A0A1B6QPD6_SORBI</name>
<evidence type="ECO:0000256" key="1">
    <source>
        <dbReference type="SAM" id="SignalP"/>
    </source>
</evidence>
<evidence type="ECO:0000313" key="2">
    <source>
        <dbReference type="EMBL" id="KXG39764.1"/>
    </source>
</evidence>
<sequence>MASKSMASPALLLLAMLFMLEASAHANLLDNLVKHSTLLAPAPSQNLCPDSFKDIQAVETAARALVDKVLVMFVPNTQRVLDTILAQFGLLYPELAICVCTENLGPGPKIKCFGGNLRV</sequence>
<reference evidence="3" key="2">
    <citation type="journal article" date="2018" name="Plant J.">
        <title>The Sorghum bicolor reference genome: improved assembly, gene annotations, a transcriptome atlas, and signatures of genome organization.</title>
        <authorList>
            <person name="McCormick R.F."/>
            <person name="Truong S.K."/>
            <person name="Sreedasyam A."/>
            <person name="Jenkins J."/>
            <person name="Shu S."/>
            <person name="Sims D."/>
            <person name="Kennedy M."/>
            <person name="Amirebrahimi M."/>
            <person name="Weers B.D."/>
            <person name="McKinley B."/>
            <person name="Mattison A."/>
            <person name="Morishige D.T."/>
            <person name="Grimwood J."/>
            <person name="Schmutz J."/>
            <person name="Mullet J.E."/>
        </authorList>
    </citation>
    <scope>NUCLEOTIDE SEQUENCE [LARGE SCALE GENOMIC DNA]</scope>
    <source>
        <strain evidence="3">cv. BTx623</strain>
    </source>
</reference>
<feature type="signal peptide" evidence="1">
    <location>
        <begin position="1"/>
        <end position="26"/>
    </location>
</feature>
<reference evidence="2 3" key="1">
    <citation type="journal article" date="2009" name="Nature">
        <title>The Sorghum bicolor genome and the diversification of grasses.</title>
        <authorList>
            <person name="Paterson A.H."/>
            <person name="Bowers J.E."/>
            <person name="Bruggmann R."/>
            <person name="Dubchak I."/>
            <person name="Grimwood J."/>
            <person name="Gundlach H."/>
            <person name="Haberer G."/>
            <person name="Hellsten U."/>
            <person name="Mitros T."/>
            <person name="Poliakov A."/>
            <person name="Schmutz J."/>
            <person name="Spannagl M."/>
            <person name="Tang H."/>
            <person name="Wang X."/>
            <person name="Wicker T."/>
            <person name="Bharti A.K."/>
            <person name="Chapman J."/>
            <person name="Feltus F.A."/>
            <person name="Gowik U."/>
            <person name="Grigoriev I.V."/>
            <person name="Lyons E."/>
            <person name="Maher C.A."/>
            <person name="Martis M."/>
            <person name="Narechania A."/>
            <person name="Otillar R.P."/>
            <person name="Penning B.W."/>
            <person name="Salamov A.A."/>
            <person name="Wang Y."/>
            <person name="Zhang L."/>
            <person name="Carpita N.C."/>
            <person name="Freeling M."/>
            <person name="Gingle A.R."/>
            <person name="Hash C.T."/>
            <person name="Keller B."/>
            <person name="Klein P."/>
            <person name="Kresovich S."/>
            <person name="McCann M.C."/>
            <person name="Ming R."/>
            <person name="Peterson D.G."/>
            <person name="Mehboob-ur-Rahman"/>
            <person name="Ware D."/>
            <person name="Westhoff P."/>
            <person name="Mayer K.F."/>
            <person name="Messing J."/>
            <person name="Rokhsar D.S."/>
        </authorList>
    </citation>
    <scope>NUCLEOTIDE SEQUENCE [LARGE SCALE GENOMIC DNA]</scope>
    <source>
        <strain evidence="3">cv. BTx623</strain>
    </source>
</reference>
<feature type="chain" id="PRO_5008589956" description="Pectinesterase inhibitor domain-containing protein" evidence="1">
    <location>
        <begin position="27"/>
        <end position="119"/>
    </location>
</feature>
<dbReference type="Proteomes" id="UP000000768">
    <property type="component" value="Chromosome 1"/>
</dbReference>
<organism evidence="2 3">
    <name type="scientific">Sorghum bicolor</name>
    <name type="common">Sorghum</name>
    <name type="synonym">Sorghum vulgare</name>
    <dbReference type="NCBI Taxonomy" id="4558"/>
    <lineage>
        <taxon>Eukaryota</taxon>
        <taxon>Viridiplantae</taxon>
        <taxon>Streptophyta</taxon>
        <taxon>Embryophyta</taxon>
        <taxon>Tracheophyta</taxon>
        <taxon>Spermatophyta</taxon>
        <taxon>Magnoliopsida</taxon>
        <taxon>Liliopsida</taxon>
        <taxon>Poales</taxon>
        <taxon>Poaceae</taxon>
        <taxon>PACMAD clade</taxon>
        <taxon>Panicoideae</taxon>
        <taxon>Andropogonodae</taxon>
        <taxon>Andropogoneae</taxon>
        <taxon>Sorghinae</taxon>
        <taxon>Sorghum</taxon>
    </lineage>
</organism>
<protein>
    <recommendedName>
        <fullName evidence="4">Pectinesterase inhibitor domain-containing protein</fullName>
    </recommendedName>
</protein>
<dbReference type="InParanoid" id="A0A1B6QPD6"/>
<dbReference type="Gramene" id="KXG39764">
    <property type="protein sequence ID" value="KXG39764"/>
    <property type="gene ID" value="SORBI_3001G435600"/>
</dbReference>
<accession>A0A1B6QPD6</accession>
<dbReference type="AlphaFoldDB" id="A0A1B6QPD6"/>
<dbReference type="OMA" id="EMIFIPN"/>
<keyword evidence="3" id="KW-1185">Reference proteome</keyword>
<dbReference type="EMBL" id="CM000760">
    <property type="protein sequence ID" value="KXG39764.1"/>
    <property type="molecule type" value="Genomic_DNA"/>
</dbReference>
<proteinExistence type="predicted"/>
<evidence type="ECO:0008006" key="4">
    <source>
        <dbReference type="Google" id="ProtNLM"/>
    </source>
</evidence>
<gene>
    <name evidence="2" type="ORF">SORBI_3001G435600</name>
</gene>
<evidence type="ECO:0000313" key="3">
    <source>
        <dbReference type="Proteomes" id="UP000000768"/>
    </source>
</evidence>